<name>A0A421BC12_9PSEU</name>
<accession>A0A421BC12</accession>
<comment type="caution">
    <text evidence="1">The sequence shown here is derived from an EMBL/GenBank/DDBJ whole genome shotgun (WGS) entry which is preliminary data.</text>
</comment>
<dbReference type="RefSeq" id="WP_211346480.1">
    <property type="nucleotide sequence ID" value="NZ_RCDD01000001.1"/>
</dbReference>
<sequence length="369" mass="41374">MSPAPLYRRMLRAREPEAPEFVTLPISGGSSELTLAMTGQIAKWNMQWEAAQFRRRVIAEADLSPRMLAIAEQGDINVVFIPRTRSRYHEYAPLFHLLPRTVVERHGLPLLHGGQWPFVAEHTPVDPYLPVNFSEALSRAWASVVWRDLVSGSSMAAFTRDDPMRLLAHNLDFWLPAVTSVVQALLSEFPQVGDAVAPESPRLADGSPLTGTYWGVPRQGGDVWLGEADAADVRDMVVDEADASGKLREIIDAIKSNRVADDFSDRWSYAKEDFERKIHHKRLKIKVTFVELPDGVPVHGPETEVIDRVLVGDFMTLLKPKDRELIILLRSGMTSLTDIADQMGYANHSAVSKRLDRIRKRAASFFEAS</sequence>
<keyword evidence="2" id="KW-1185">Reference proteome</keyword>
<reference evidence="1 2" key="1">
    <citation type="submission" date="2018-10" db="EMBL/GenBank/DDBJ databases">
        <title>Genomic Encyclopedia of Archaeal and Bacterial Type Strains, Phase II (KMG-II): from individual species to whole genera.</title>
        <authorList>
            <person name="Goeker M."/>
        </authorList>
    </citation>
    <scope>NUCLEOTIDE SEQUENCE [LARGE SCALE GENOMIC DNA]</scope>
    <source>
        <strain evidence="1 2">DSM 45657</strain>
    </source>
</reference>
<evidence type="ECO:0000313" key="1">
    <source>
        <dbReference type="EMBL" id="RLK61899.1"/>
    </source>
</evidence>
<dbReference type="AlphaFoldDB" id="A0A421BC12"/>
<protein>
    <submittedName>
        <fullName evidence="1">Uncharacterized protein</fullName>
    </submittedName>
</protein>
<dbReference type="Proteomes" id="UP000282454">
    <property type="component" value="Unassembled WGS sequence"/>
</dbReference>
<proteinExistence type="predicted"/>
<evidence type="ECO:0000313" key="2">
    <source>
        <dbReference type="Proteomes" id="UP000282454"/>
    </source>
</evidence>
<dbReference type="EMBL" id="RCDD01000001">
    <property type="protein sequence ID" value="RLK61899.1"/>
    <property type="molecule type" value="Genomic_DNA"/>
</dbReference>
<gene>
    <name evidence="1" type="ORF">CLV68_2444</name>
</gene>
<organism evidence="1 2">
    <name type="scientific">Actinokineospora cianjurensis</name>
    <dbReference type="NCBI Taxonomy" id="585224"/>
    <lineage>
        <taxon>Bacteria</taxon>
        <taxon>Bacillati</taxon>
        <taxon>Actinomycetota</taxon>
        <taxon>Actinomycetes</taxon>
        <taxon>Pseudonocardiales</taxon>
        <taxon>Pseudonocardiaceae</taxon>
        <taxon>Actinokineospora</taxon>
    </lineage>
</organism>